<gene>
    <name evidence="7" type="primary">murE</name>
    <name evidence="12" type="ORF">SAMN04488544_2449</name>
</gene>
<dbReference type="GO" id="GO:0009252">
    <property type="term" value="P:peptidoglycan biosynthetic process"/>
    <property type="evidence" value="ECO:0007669"/>
    <property type="project" value="UniProtKB-UniRule"/>
</dbReference>
<feature type="domain" description="Mur ligase C-terminal" evidence="10">
    <location>
        <begin position="366"/>
        <end position="495"/>
    </location>
</feature>
<reference evidence="13" key="1">
    <citation type="submission" date="2016-10" db="EMBL/GenBank/DDBJ databases">
        <authorList>
            <person name="Varghese N."/>
            <person name="Submissions S."/>
        </authorList>
    </citation>
    <scope>NUCLEOTIDE SEQUENCE [LARGE SCALE GENOMIC DNA]</scope>
    <source>
        <strain evidence="13">DSM 21743</strain>
    </source>
</reference>
<feature type="binding site" evidence="7">
    <location>
        <position position="213"/>
    </location>
    <ligand>
        <name>UDP-N-acetyl-alpha-D-muramoyl-L-alanyl-D-glutamate</name>
        <dbReference type="ChEBI" id="CHEBI:83900"/>
    </ligand>
</feature>
<keyword evidence="7" id="KW-0963">Cytoplasm</keyword>
<keyword evidence="7" id="KW-0067">ATP-binding</keyword>
<dbReference type="Gene3D" id="3.90.190.20">
    <property type="entry name" value="Mur ligase, C-terminal domain"/>
    <property type="match status" value="1"/>
</dbReference>
<comment type="pathway">
    <text evidence="7 8">Cell wall biogenesis; peptidoglycan biosynthesis.</text>
</comment>
<feature type="short sequence motif" description="Meso-diaminopimelate recognition motif" evidence="7">
    <location>
        <begin position="438"/>
        <end position="441"/>
    </location>
</feature>
<comment type="caution">
    <text evidence="7">Lacks conserved residue(s) required for the propagation of feature annotation.</text>
</comment>
<keyword evidence="13" id="KW-1185">Reference proteome</keyword>
<evidence type="ECO:0000259" key="11">
    <source>
        <dbReference type="Pfam" id="PF08245"/>
    </source>
</evidence>
<evidence type="ECO:0000256" key="8">
    <source>
        <dbReference type="RuleBase" id="RU004135"/>
    </source>
</evidence>
<evidence type="ECO:0000256" key="7">
    <source>
        <dbReference type="HAMAP-Rule" id="MF_00208"/>
    </source>
</evidence>
<dbReference type="GO" id="GO:0008765">
    <property type="term" value="F:UDP-N-acetylmuramoylalanyl-D-glutamate-2,6-diaminopimelate ligase activity"/>
    <property type="evidence" value="ECO:0007669"/>
    <property type="project" value="UniProtKB-UniRule"/>
</dbReference>
<keyword evidence="7" id="KW-0547">Nucleotide-binding</keyword>
<evidence type="ECO:0000259" key="9">
    <source>
        <dbReference type="Pfam" id="PF01225"/>
    </source>
</evidence>
<dbReference type="SUPFAM" id="SSF53244">
    <property type="entry name" value="MurD-like peptide ligases, peptide-binding domain"/>
    <property type="match status" value="1"/>
</dbReference>
<feature type="domain" description="Mur ligase central" evidence="11">
    <location>
        <begin position="139"/>
        <end position="344"/>
    </location>
</feature>
<dbReference type="EC" id="6.3.2.13" evidence="7"/>
<dbReference type="SUPFAM" id="SSF63418">
    <property type="entry name" value="MurE/MurF N-terminal domain"/>
    <property type="match status" value="1"/>
</dbReference>
<keyword evidence="2 7" id="KW-0132">Cell division</keyword>
<evidence type="ECO:0000256" key="4">
    <source>
        <dbReference type="ARBA" id="ARBA00022984"/>
    </source>
</evidence>
<sequence length="534" mass="55018">MRRARTPRTVGSRGDPDVVEVAGDGLTRLRPARTTPVALDVLVPGAGSSVEVSGVTLDTRLVEPGDLFVGLPGRHHHGASFAARAAQAGAVAVLTDADGARLVADVLPVAVVEDPRRAMAHAAATVYGWPARALTAYGITGTQGKTTTAYLLDAALRAAGTSTGVVGTIGFSLDGRDLGGARTTVTTPESPELQGLLGLLVERGAQALVMEVSSHALVLGRVDAVVFDVAAFTGFGEDHLDFHGDVESYFEAKASLFTPERARHAVVNLDDARGPVLVGRARAAGLPVTTTGLGPDADVHPVRVGPAEHGRTHLRVQVGDRQVGTRLPLPGEHNVRNALTALAMVAAAGGDLEAAARGLEDASVPGRMQRVDLGEGAPAVFVDFAHTPQAVTAAVAALAGLQRVVVVLGAGGDRDPGKRRPMGAAAAELADVVVVTDDNPRGEEPAAIRAEVLAGARGVRREGVQVVDGGDRRSAIATALGLAGPDDTVLVLGKGHERGQEVAGVVYPFVDADVVRRAWSELGGRSEERDEVDR</sequence>
<protein>
    <recommendedName>
        <fullName evidence="7">UDP-N-acetylmuramoyl-L-alanyl-D-glutamate--2,6-diaminopimelate ligase</fullName>
        <ecNumber evidence="7">6.3.2.13</ecNumber>
    </recommendedName>
    <alternativeName>
        <fullName evidence="7">Meso-A2pm-adding enzyme</fullName>
    </alternativeName>
    <alternativeName>
        <fullName evidence="7">Meso-diaminopimelate-adding enzyme</fullName>
    </alternativeName>
    <alternativeName>
        <fullName evidence="7">UDP-MurNAc-L-Ala-D-Glu:meso-diaminopimelate ligase</fullName>
    </alternativeName>
    <alternativeName>
        <fullName evidence="7">UDP-MurNAc-tripeptide synthetase</fullName>
    </alternativeName>
    <alternativeName>
        <fullName evidence="7">UDP-N-acetylmuramyl-tripeptide synthetase</fullName>
    </alternativeName>
</protein>
<feature type="binding site" evidence="7">
    <location>
        <position position="57"/>
    </location>
    <ligand>
        <name>UDP-N-acetyl-alpha-D-muramoyl-L-alanyl-D-glutamate</name>
        <dbReference type="ChEBI" id="CHEBI:83900"/>
    </ligand>
</feature>
<dbReference type="GO" id="GO:0051301">
    <property type="term" value="P:cell division"/>
    <property type="evidence" value="ECO:0007669"/>
    <property type="project" value="UniProtKB-KW"/>
</dbReference>
<evidence type="ECO:0000256" key="6">
    <source>
        <dbReference type="ARBA" id="ARBA00023316"/>
    </source>
</evidence>
<keyword evidence="7 12" id="KW-0436">Ligase</keyword>
<dbReference type="InterPro" id="IPR013221">
    <property type="entry name" value="Mur_ligase_cen"/>
</dbReference>
<feature type="binding site" evidence="7">
    <location>
        <begin position="141"/>
        <end position="147"/>
    </location>
    <ligand>
        <name>ATP</name>
        <dbReference type="ChEBI" id="CHEBI:30616"/>
    </ligand>
</feature>
<evidence type="ECO:0000313" key="12">
    <source>
        <dbReference type="EMBL" id="SDU94994.1"/>
    </source>
</evidence>
<dbReference type="InterPro" id="IPR036615">
    <property type="entry name" value="Mur_ligase_C_dom_sf"/>
</dbReference>
<evidence type="ECO:0000259" key="10">
    <source>
        <dbReference type="Pfam" id="PF02875"/>
    </source>
</evidence>
<feature type="binding site" evidence="7">
    <location>
        <begin position="186"/>
        <end position="187"/>
    </location>
    <ligand>
        <name>UDP-N-acetyl-alpha-D-muramoyl-L-alanyl-D-glutamate</name>
        <dbReference type="ChEBI" id="CHEBI:83900"/>
    </ligand>
</feature>
<evidence type="ECO:0000256" key="2">
    <source>
        <dbReference type="ARBA" id="ARBA00022618"/>
    </source>
</evidence>
<dbReference type="PANTHER" id="PTHR23135:SF4">
    <property type="entry name" value="UDP-N-ACETYLMURAMOYL-L-ALANYL-D-GLUTAMATE--2,6-DIAMINOPIMELATE LIGASE MURE HOMOLOG, CHLOROPLASTIC"/>
    <property type="match status" value="1"/>
</dbReference>
<organism evidence="12 13">
    <name type="scientific">Microlunatus sagamiharensis</name>
    <dbReference type="NCBI Taxonomy" id="546874"/>
    <lineage>
        <taxon>Bacteria</taxon>
        <taxon>Bacillati</taxon>
        <taxon>Actinomycetota</taxon>
        <taxon>Actinomycetes</taxon>
        <taxon>Propionibacteriales</taxon>
        <taxon>Propionibacteriaceae</taxon>
        <taxon>Microlunatus</taxon>
    </lineage>
</organism>
<keyword evidence="3 7" id="KW-0133">Cell shape</keyword>
<keyword evidence="4 7" id="KW-0573">Peptidoglycan synthesis</keyword>
<dbReference type="InterPro" id="IPR036565">
    <property type="entry name" value="Mur-like_cat_sf"/>
</dbReference>
<comment type="PTM">
    <text evidence="7">Carboxylation is probably crucial for Mg(2+) binding and, consequently, for the gamma-phosphate positioning of ATP.</text>
</comment>
<dbReference type="GO" id="GO:0000287">
    <property type="term" value="F:magnesium ion binding"/>
    <property type="evidence" value="ECO:0007669"/>
    <property type="project" value="UniProtKB-UniRule"/>
</dbReference>
<dbReference type="InterPro" id="IPR005761">
    <property type="entry name" value="UDP-N-AcMur-Glu-dNH2Pim_ligase"/>
</dbReference>
<keyword evidence="6 7" id="KW-0961">Cell wall biogenesis/degradation</keyword>
<dbReference type="Gene3D" id="3.40.1390.10">
    <property type="entry name" value="MurE/MurF, N-terminal domain"/>
    <property type="match status" value="1"/>
</dbReference>
<comment type="catalytic activity">
    <reaction evidence="7">
        <text>UDP-N-acetyl-alpha-D-muramoyl-L-alanyl-D-glutamate + meso-2,6-diaminopimelate + ATP = UDP-N-acetyl-alpha-D-muramoyl-L-alanyl-gamma-D-glutamyl-meso-2,6-diaminopimelate + ADP + phosphate + H(+)</text>
        <dbReference type="Rhea" id="RHEA:23676"/>
        <dbReference type="ChEBI" id="CHEBI:15378"/>
        <dbReference type="ChEBI" id="CHEBI:30616"/>
        <dbReference type="ChEBI" id="CHEBI:43474"/>
        <dbReference type="ChEBI" id="CHEBI:57791"/>
        <dbReference type="ChEBI" id="CHEBI:83900"/>
        <dbReference type="ChEBI" id="CHEBI:83905"/>
        <dbReference type="ChEBI" id="CHEBI:456216"/>
        <dbReference type="EC" id="6.3.2.13"/>
    </reaction>
</comment>
<feature type="binding site" evidence="7">
    <location>
        <position position="59"/>
    </location>
    <ligand>
        <name>UDP-N-acetyl-alpha-D-muramoyl-L-alanyl-D-glutamate</name>
        <dbReference type="ChEBI" id="CHEBI:83900"/>
    </ligand>
</feature>
<evidence type="ECO:0000256" key="3">
    <source>
        <dbReference type="ARBA" id="ARBA00022960"/>
    </source>
</evidence>
<feature type="binding site" evidence="7">
    <location>
        <position position="493"/>
    </location>
    <ligand>
        <name>meso-2,6-diaminopimelate</name>
        <dbReference type="ChEBI" id="CHEBI:57791"/>
    </ligand>
</feature>
<dbReference type="UniPathway" id="UPA00219"/>
<dbReference type="InterPro" id="IPR004101">
    <property type="entry name" value="Mur_ligase_C"/>
</dbReference>
<comment type="subcellular location">
    <subcellularLocation>
        <location evidence="7 8">Cytoplasm</location>
    </subcellularLocation>
</comment>
<evidence type="ECO:0000313" key="13">
    <source>
        <dbReference type="Proteomes" id="UP000198825"/>
    </source>
</evidence>
<comment type="function">
    <text evidence="7">Catalyzes the addition of meso-diaminopimelic acid to the nucleotide precursor UDP-N-acetylmuramoyl-L-alanyl-D-glutamate (UMAG) in the biosynthesis of bacterial cell-wall peptidoglycan.</text>
</comment>
<dbReference type="NCBIfam" id="NF001126">
    <property type="entry name" value="PRK00139.1-4"/>
    <property type="match status" value="1"/>
</dbReference>
<dbReference type="NCBIfam" id="TIGR01085">
    <property type="entry name" value="murE"/>
    <property type="match status" value="1"/>
</dbReference>
<keyword evidence="7" id="KW-0460">Magnesium</keyword>
<dbReference type="Pfam" id="PF08245">
    <property type="entry name" value="Mur_ligase_M"/>
    <property type="match status" value="1"/>
</dbReference>
<dbReference type="SUPFAM" id="SSF53623">
    <property type="entry name" value="MurD-like peptide ligases, catalytic domain"/>
    <property type="match status" value="1"/>
</dbReference>
<feature type="binding site" evidence="7">
    <location>
        <position position="221"/>
    </location>
    <ligand>
        <name>UDP-N-acetyl-alpha-D-muramoyl-L-alanyl-D-glutamate</name>
        <dbReference type="ChEBI" id="CHEBI:83900"/>
    </ligand>
</feature>
<dbReference type="EMBL" id="LT629799">
    <property type="protein sequence ID" value="SDU94994.1"/>
    <property type="molecule type" value="Genomic_DNA"/>
</dbReference>
<keyword evidence="5 7" id="KW-0131">Cell cycle</keyword>
<dbReference type="InterPro" id="IPR035911">
    <property type="entry name" value="MurE/MurF_N"/>
</dbReference>
<name>A0A1H2MPK6_9ACTN</name>
<dbReference type="GO" id="GO:0071555">
    <property type="term" value="P:cell wall organization"/>
    <property type="evidence" value="ECO:0007669"/>
    <property type="project" value="UniProtKB-KW"/>
</dbReference>
<dbReference type="AlphaFoldDB" id="A0A1H2MPK6"/>
<dbReference type="STRING" id="546874.SAMN04488544_2449"/>
<dbReference type="NCBIfam" id="NF001124">
    <property type="entry name" value="PRK00139.1-2"/>
    <property type="match status" value="1"/>
</dbReference>
<evidence type="ECO:0000256" key="1">
    <source>
        <dbReference type="ARBA" id="ARBA00005898"/>
    </source>
</evidence>
<dbReference type="PANTHER" id="PTHR23135">
    <property type="entry name" value="MUR LIGASE FAMILY MEMBER"/>
    <property type="match status" value="1"/>
</dbReference>
<accession>A0A1H2MPK6</accession>
<dbReference type="Proteomes" id="UP000198825">
    <property type="component" value="Chromosome I"/>
</dbReference>
<dbReference type="Pfam" id="PF01225">
    <property type="entry name" value="Mur_ligase"/>
    <property type="match status" value="1"/>
</dbReference>
<comment type="similarity">
    <text evidence="1 7">Belongs to the MurCDEF family. MurE subfamily.</text>
</comment>
<feature type="domain" description="Mur ligase N-terminal catalytic" evidence="9">
    <location>
        <begin position="51"/>
        <end position="126"/>
    </location>
</feature>
<feature type="binding site" evidence="7">
    <location>
        <position position="497"/>
    </location>
    <ligand>
        <name>meso-2,6-diaminopimelate</name>
        <dbReference type="ChEBI" id="CHEBI:57791"/>
    </ligand>
</feature>
<dbReference type="GO" id="GO:0008360">
    <property type="term" value="P:regulation of cell shape"/>
    <property type="evidence" value="ECO:0007669"/>
    <property type="project" value="UniProtKB-KW"/>
</dbReference>
<dbReference type="Gene3D" id="3.40.1190.10">
    <property type="entry name" value="Mur-like, catalytic domain"/>
    <property type="match status" value="1"/>
</dbReference>
<feature type="modified residue" description="N6-carboxylysine" evidence="7">
    <location>
        <position position="253"/>
    </location>
</feature>
<feature type="binding site" evidence="7">
    <location>
        <begin position="438"/>
        <end position="441"/>
    </location>
    <ligand>
        <name>meso-2,6-diaminopimelate</name>
        <dbReference type="ChEBI" id="CHEBI:57791"/>
    </ligand>
</feature>
<dbReference type="GO" id="GO:0005524">
    <property type="term" value="F:ATP binding"/>
    <property type="evidence" value="ECO:0007669"/>
    <property type="project" value="UniProtKB-UniRule"/>
</dbReference>
<evidence type="ECO:0000256" key="5">
    <source>
        <dbReference type="ARBA" id="ARBA00023306"/>
    </source>
</evidence>
<dbReference type="GO" id="GO:0005737">
    <property type="term" value="C:cytoplasm"/>
    <property type="evidence" value="ECO:0007669"/>
    <property type="project" value="UniProtKB-SubCell"/>
</dbReference>
<feature type="binding site" evidence="7">
    <location>
        <position position="414"/>
    </location>
    <ligand>
        <name>meso-2,6-diaminopimelate</name>
        <dbReference type="ChEBI" id="CHEBI:57791"/>
    </ligand>
</feature>
<dbReference type="HAMAP" id="MF_00208">
    <property type="entry name" value="MurE"/>
    <property type="match status" value="1"/>
</dbReference>
<dbReference type="InterPro" id="IPR000713">
    <property type="entry name" value="Mur_ligase_N"/>
</dbReference>
<dbReference type="Pfam" id="PF02875">
    <property type="entry name" value="Mur_ligase_C"/>
    <property type="match status" value="1"/>
</dbReference>
<comment type="cofactor">
    <cofactor evidence="7">
        <name>Mg(2+)</name>
        <dbReference type="ChEBI" id="CHEBI:18420"/>
    </cofactor>
</comment>
<proteinExistence type="inferred from homology"/>